<dbReference type="AlphaFoldDB" id="A0A1J4JDC4"/>
<evidence type="ECO:0000313" key="3">
    <source>
        <dbReference type="Proteomes" id="UP000179807"/>
    </source>
</evidence>
<evidence type="ECO:0000256" key="1">
    <source>
        <dbReference type="SAM" id="Coils"/>
    </source>
</evidence>
<protein>
    <recommendedName>
        <fullName evidence="4">Component of oligomeric Golgi complex 7</fullName>
    </recommendedName>
</protein>
<comment type="caution">
    <text evidence="2">The sequence shown here is derived from an EMBL/GenBank/DDBJ whole genome shotgun (WGS) entry which is preliminary data.</text>
</comment>
<keyword evidence="3" id="KW-1185">Reference proteome</keyword>
<evidence type="ECO:0000313" key="2">
    <source>
        <dbReference type="EMBL" id="OHS97198.1"/>
    </source>
</evidence>
<feature type="coiled-coil region" evidence="1">
    <location>
        <begin position="25"/>
        <end position="59"/>
    </location>
</feature>
<dbReference type="RefSeq" id="XP_068350335.1">
    <property type="nucleotide sequence ID" value="XM_068510935.1"/>
</dbReference>
<dbReference type="VEuPathDB" id="TrichDB:TRFO_36614"/>
<evidence type="ECO:0008006" key="4">
    <source>
        <dbReference type="Google" id="ProtNLM"/>
    </source>
</evidence>
<reference evidence="2" key="1">
    <citation type="submission" date="2016-10" db="EMBL/GenBank/DDBJ databases">
        <authorList>
            <person name="Benchimol M."/>
            <person name="Almeida L.G."/>
            <person name="Vasconcelos A.T."/>
            <person name="Perreira-Neves A."/>
            <person name="Rosa I.A."/>
            <person name="Tasca T."/>
            <person name="Bogo M.R."/>
            <person name="de Souza W."/>
        </authorList>
    </citation>
    <scope>NUCLEOTIDE SEQUENCE [LARGE SCALE GENOMIC DNA]</scope>
    <source>
        <strain evidence="2">K</strain>
    </source>
</reference>
<proteinExistence type="predicted"/>
<dbReference type="EMBL" id="MLAK01001130">
    <property type="protein sequence ID" value="OHS97198.1"/>
    <property type="molecule type" value="Genomic_DNA"/>
</dbReference>
<gene>
    <name evidence="2" type="ORF">TRFO_36614</name>
</gene>
<sequence>MEINPDLLASILSQQVGDTPIWENEKFLQQSISETEQQIQELETQLRDSKSQMTQGKSDWQALKAGPFSLENCKKELNEIHQQMKEPLNFVFDFFYKHQNEINIFTEYNQLENVLSIASVSLLDDKKFQSTDLTPIFNECEKNNYSHLLNIIQERVDEVSAKEKGEIYPKIEKMLQQFSVTNQNSLNQIFLKENGLGSSQFKEYQNLIDRIVKIDRDWEFSLTEVSKRVFNTRFLYHCQNSEINSIISFVSLITGLLRVTIQSAFVVMNYPERLSKNSDIFNHTTHFLLKNAVNELLSKNDGSCIFYRTLFEQSKVLDQWLISLEYYKMDLLCSLLFNEFGDEWINVEKQTISISIQNYLDEQSDFAFTICGTLSKLAESPPSSLKEGQLKTFVKNCIVPSEKNTLDILTNAFNSTDSKNYKQIANILNAIFLISTQLMEIYEIYDGLYQELYQDSKTAKQNCFDLCQKAAQNAYLIFEKEGGNYLLSKTIPYRNGAVTPSLTNALVAISEPVDQMKDALDPTLYGNQYLASLARTIDAKVYKMIAKKIDWSQESSIDQFVIDLDALIQVFGSEEMRMLRSAKMFLTSKEEKYLDYELPEEDVEILMMRSKKNSIRK</sequence>
<dbReference type="GeneID" id="94845639"/>
<keyword evidence="1" id="KW-0175">Coiled coil</keyword>
<accession>A0A1J4JDC4</accession>
<name>A0A1J4JDC4_9EUKA</name>
<dbReference type="OrthoDB" id="10616825at2759"/>
<organism evidence="2 3">
    <name type="scientific">Tritrichomonas foetus</name>
    <dbReference type="NCBI Taxonomy" id="1144522"/>
    <lineage>
        <taxon>Eukaryota</taxon>
        <taxon>Metamonada</taxon>
        <taxon>Parabasalia</taxon>
        <taxon>Tritrichomonadida</taxon>
        <taxon>Tritrichomonadidae</taxon>
        <taxon>Tritrichomonas</taxon>
    </lineage>
</organism>
<dbReference type="Proteomes" id="UP000179807">
    <property type="component" value="Unassembled WGS sequence"/>
</dbReference>